<organism evidence="2 3">
    <name type="scientific">Austropuccinia psidii MF-1</name>
    <dbReference type="NCBI Taxonomy" id="1389203"/>
    <lineage>
        <taxon>Eukaryota</taxon>
        <taxon>Fungi</taxon>
        <taxon>Dikarya</taxon>
        <taxon>Basidiomycota</taxon>
        <taxon>Pucciniomycotina</taxon>
        <taxon>Pucciniomycetes</taxon>
        <taxon>Pucciniales</taxon>
        <taxon>Sphaerophragmiaceae</taxon>
        <taxon>Austropuccinia</taxon>
    </lineage>
</organism>
<evidence type="ECO:0000256" key="1">
    <source>
        <dbReference type="SAM" id="Coils"/>
    </source>
</evidence>
<accession>A0A9Q3JIY6</accession>
<feature type="coiled-coil region" evidence="1">
    <location>
        <begin position="198"/>
        <end position="226"/>
    </location>
</feature>
<evidence type="ECO:0000313" key="2">
    <source>
        <dbReference type="EMBL" id="MBW0564083.1"/>
    </source>
</evidence>
<keyword evidence="1" id="KW-0175">Coiled coil</keyword>
<gene>
    <name evidence="2" type="ORF">O181_103798</name>
</gene>
<sequence length="235" mass="28097">MIKYNAIVRSEDGGYPIPPMRILKKYIEQELEARVLVTKRLSSPRNRTVMNESITQKNYVKFKEELFPGMEYALKKMKELTKTLKEQKVVVNKEVCREKEFSNEFMEKLDDLRFRPKENLPPASSRYVPYAPAQNAPKPFARFYYCSEEGHFTGGCNELFEDKNKKWYIRQRFNYLYTNWEIASTVQKLSPEQLVGGFQKEQEELKRKLEYKEKEEEQKRKEIQTAFITINNWAE</sequence>
<dbReference type="Proteomes" id="UP000765509">
    <property type="component" value="Unassembled WGS sequence"/>
</dbReference>
<proteinExistence type="predicted"/>
<dbReference type="OrthoDB" id="1431520at2759"/>
<dbReference type="AlphaFoldDB" id="A0A9Q3JIY6"/>
<protein>
    <submittedName>
        <fullName evidence="2">Uncharacterized protein</fullName>
    </submittedName>
</protein>
<name>A0A9Q3JIY6_9BASI</name>
<reference evidence="2" key="1">
    <citation type="submission" date="2021-03" db="EMBL/GenBank/DDBJ databases">
        <title>Draft genome sequence of rust myrtle Austropuccinia psidii MF-1, a brazilian biotype.</title>
        <authorList>
            <person name="Quecine M.C."/>
            <person name="Pachon D.M.R."/>
            <person name="Bonatelli M.L."/>
            <person name="Correr F.H."/>
            <person name="Franceschini L.M."/>
            <person name="Leite T.F."/>
            <person name="Margarido G.R.A."/>
            <person name="Almeida C.A."/>
            <person name="Ferrarezi J.A."/>
            <person name="Labate C.A."/>
        </authorList>
    </citation>
    <scope>NUCLEOTIDE SEQUENCE</scope>
    <source>
        <strain evidence="2">MF-1</strain>
    </source>
</reference>
<comment type="caution">
    <text evidence="2">The sequence shown here is derived from an EMBL/GenBank/DDBJ whole genome shotgun (WGS) entry which is preliminary data.</text>
</comment>
<dbReference type="EMBL" id="AVOT02075298">
    <property type="protein sequence ID" value="MBW0564083.1"/>
    <property type="molecule type" value="Genomic_DNA"/>
</dbReference>
<keyword evidence="3" id="KW-1185">Reference proteome</keyword>
<evidence type="ECO:0000313" key="3">
    <source>
        <dbReference type="Proteomes" id="UP000765509"/>
    </source>
</evidence>